<dbReference type="Proteomes" id="UP000078492">
    <property type="component" value="Unassembled WGS sequence"/>
</dbReference>
<dbReference type="AlphaFoldDB" id="A0A151IW89"/>
<evidence type="ECO:0000313" key="2">
    <source>
        <dbReference type="Proteomes" id="UP000078492"/>
    </source>
</evidence>
<dbReference type="EMBL" id="KQ980869">
    <property type="protein sequence ID" value="KYN12085.1"/>
    <property type="molecule type" value="Genomic_DNA"/>
</dbReference>
<keyword evidence="2" id="KW-1185">Reference proteome</keyword>
<organism evidence="1 2">
    <name type="scientific">Trachymyrmex cornetzi</name>
    <dbReference type="NCBI Taxonomy" id="471704"/>
    <lineage>
        <taxon>Eukaryota</taxon>
        <taxon>Metazoa</taxon>
        <taxon>Ecdysozoa</taxon>
        <taxon>Arthropoda</taxon>
        <taxon>Hexapoda</taxon>
        <taxon>Insecta</taxon>
        <taxon>Pterygota</taxon>
        <taxon>Neoptera</taxon>
        <taxon>Endopterygota</taxon>
        <taxon>Hymenoptera</taxon>
        <taxon>Apocrita</taxon>
        <taxon>Aculeata</taxon>
        <taxon>Formicoidea</taxon>
        <taxon>Formicidae</taxon>
        <taxon>Myrmicinae</taxon>
        <taxon>Trachymyrmex</taxon>
    </lineage>
</organism>
<accession>A0A151IW89</accession>
<dbReference type="STRING" id="471704.A0A151IW89"/>
<proteinExistence type="predicted"/>
<name>A0A151IW89_9HYME</name>
<evidence type="ECO:0000313" key="1">
    <source>
        <dbReference type="EMBL" id="KYN12085.1"/>
    </source>
</evidence>
<reference evidence="1 2" key="1">
    <citation type="submission" date="2015-09" db="EMBL/GenBank/DDBJ databases">
        <title>Trachymyrmex cornetzi WGS genome.</title>
        <authorList>
            <person name="Nygaard S."/>
            <person name="Hu H."/>
            <person name="Boomsma J."/>
            <person name="Zhang G."/>
        </authorList>
    </citation>
    <scope>NUCLEOTIDE SEQUENCE [LARGE SCALE GENOMIC DNA]</scope>
    <source>
        <strain evidence="1">Tcor2-1</strain>
        <tissue evidence="1">Whole body</tissue>
    </source>
</reference>
<protein>
    <submittedName>
        <fullName evidence="1">Uncharacterized protein</fullName>
    </submittedName>
</protein>
<gene>
    <name evidence="1" type="ORF">ALC57_15752</name>
</gene>
<sequence>MIAGLVDLRAGAIYDGDRSGVGRCTERVREGSEHGGFDAVEGIRLSSAGGDLRRHFGLAPPKDKVLEPLINDLRSIEKDGIIISVADKTINFVGTVVAVLGDNLGSRQIGGFTQNFHSSNYFCRFCDITQNQLQLRNMCTNINRNPNNYNLHVKQAKITMTIVKGVKQDSPSNKLDYFHVCNPGLPPCIAHDLFEGIVPYDVMYCIKYFVKESWFTFDFFNFRLKKIKILNKNAYNNVSLIKASDCKLTGTASQIKRLLLIFPLAVYDSIKDTEDNTWLLVLHLHEICSLVCAPALSIGQVVLLQEKINEYLFKLLSQKYQFLQSQCSKDIYSSLVEADNAKEYIPENFNMDISSVITDYFCDNKNENYSHYMNVYFVGTTIEVIYNSDFGIYEPFEIKGQEVNLVYQAYQVHVSHHQQMKQYHIKKQPYNDEIWINFRLLWATVETAVLKELEARKRNKYVIHAVVNHMDEDGNRFGDGIHTLYLKLRDRNSYLNRPHMKRSLIQTLNIPLKEQKKVLSTKAGCSNWQPEKYLESETEETIESKTEFLRQVILRQESDRSKKKIPLKNRHTAEKVELSNENISSSAKKLKTDRETFAPNIGYRILNFLIVFSALSECVKCKKCDSNVQFSIESTRGLGFKIVVSCLSCKPTFIPSCPYIKTAYEINTRFFFVMRLLGIGLRGAMKTKLA</sequence>